<comment type="caution">
    <text evidence="1">The sequence shown here is derived from an EMBL/GenBank/DDBJ whole genome shotgun (WGS) entry which is preliminary data.</text>
</comment>
<accession>A0A8H3W7T4</accession>
<dbReference type="AlphaFoldDB" id="A0A8H3W7T4"/>
<proteinExistence type="predicted"/>
<name>A0A8H3W7T4_9PEZI</name>
<gene>
    <name evidence="1" type="ORF">GQ607_011931</name>
</gene>
<evidence type="ECO:0000313" key="1">
    <source>
        <dbReference type="EMBL" id="KAF0320847.1"/>
    </source>
</evidence>
<dbReference type="Proteomes" id="UP000434172">
    <property type="component" value="Unassembled WGS sequence"/>
</dbReference>
<keyword evidence="2" id="KW-1185">Reference proteome</keyword>
<protein>
    <submittedName>
        <fullName evidence="1">Uncharacterized protein</fullName>
    </submittedName>
</protein>
<organism evidence="1 2">
    <name type="scientific">Colletotrichum asianum</name>
    <dbReference type="NCBI Taxonomy" id="702518"/>
    <lineage>
        <taxon>Eukaryota</taxon>
        <taxon>Fungi</taxon>
        <taxon>Dikarya</taxon>
        <taxon>Ascomycota</taxon>
        <taxon>Pezizomycotina</taxon>
        <taxon>Sordariomycetes</taxon>
        <taxon>Hypocreomycetidae</taxon>
        <taxon>Glomerellales</taxon>
        <taxon>Glomerellaceae</taxon>
        <taxon>Colletotrichum</taxon>
        <taxon>Colletotrichum gloeosporioides species complex</taxon>
    </lineage>
</organism>
<evidence type="ECO:0000313" key="2">
    <source>
        <dbReference type="Proteomes" id="UP000434172"/>
    </source>
</evidence>
<sequence>MPSEACCHDTSKSLSHPVNRPARRRFCHACVHEDPPP</sequence>
<dbReference type="EMBL" id="WOWK01000078">
    <property type="protein sequence ID" value="KAF0320847.1"/>
    <property type="molecule type" value="Genomic_DNA"/>
</dbReference>
<reference evidence="1 2" key="1">
    <citation type="submission" date="2019-12" db="EMBL/GenBank/DDBJ databases">
        <title>A genome sequence resource for the geographically widespread anthracnose pathogen Colletotrichum asianum.</title>
        <authorList>
            <person name="Meng Y."/>
        </authorList>
    </citation>
    <scope>NUCLEOTIDE SEQUENCE [LARGE SCALE GENOMIC DNA]</scope>
    <source>
        <strain evidence="1 2">ICMP 18580</strain>
    </source>
</reference>